<proteinExistence type="inferred from homology"/>
<name>A0A0P1KT23_9SACH</name>
<organism evidence="8 9">
    <name type="scientific">Lachancea quebecensis</name>
    <dbReference type="NCBI Taxonomy" id="1654605"/>
    <lineage>
        <taxon>Eukaryota</taxon>
        <taxon>Fungi</taxon>
        <taxon>Dikarya</taxon>
        <taxon>Ascomycota</taxon>
        <taxon>Saccharomycotina</taxon>
        <taxon>Saccharomycetes</taxon>
        <taxon>Saccharomycetales</taxon>
        <taxon>Saccharomycetaceae</taxon>
        <taxon>Lachancea</taxon>
    </lineage>
</organism>
<dbReference type="GO" id="GO:0006893">
    <property type="term" value="P:Golgi to plasma membrane transport"/>
    <property type="evidence" value="ECO:0007669"/>
    <property type="project" value="TreeGrafter"/>
</dbReference>
<evidence type="ECO:0000256" key="4">
    <source>
        <dbReference type="ARBA" id="ARBA00023054"/>
    </source>
</evidence>
<evidence type="ECO:0000256" key="3">
    <source>
        <dbReference type="ARBA" id="ARBA00022483"/>
    </source>
</evidence>
<dbReference type="PANTHER" id="PTHR12100">
    <property type="entry name" value="SEC10"/>
    <property type="match status" value="1"/>
</dbReference>
<dbReference type="EMBL" id="LN890563">
    <property type="protein sequence ID" value="CUS22114.1"/>
    <property type="molecule type" value="Genomic_DNA"/>
</dbReference>
<dbReference type="Pfam" id="PF07393">
    <property type="entry name" value="Sec10_HB"/>
    <property type="match status" value="1"/>
</dbReference>
<keyword evidence="9" id="KW-1185">Reference proteome</keyword>
<dbReference type="InterPro" id="IPR009976">
    <property type="entry name" value="Sec10-like"/>
</dbReference>
<evidence type="ECO:0000313" key="9">
    <source>
        <dbReference type="Proteomes" id="UP000236544"/>
    </source>
</evidence>
<sequence length="816" mass="92645">MNSLYELDPKLRELLTLDNFLGGLTVHEFVHKISNENSLKDRATQAGSWEHVDPKPYIRTFESTVKELKRLSVDADSRKEQLEQEVAKYELLHSQRVLQLSGNLKSIVKDTGDLDSKLTDVTQVVSPLGEKLEKAIKRKNMYIKSVELISYYSSFFSQGSSENLEKLRVSDNWKPRARAAILVKNLLTLARKVETKSLPTTLTTTAVIEKYSENMENELLAEFNSAYRESNFDQLNEIAIILNHYNNGLNVIQSFINQHEYFVDTGEEEPLFDETFKSRITDMNYHGICYDKSMVTTLDEIESLIKNESKVVKKVFENRSAFVLQLFIQRIFAQKIEPRVGDLLNASLSLSNLAFVRMLYALHSLIGQFVKDLTEFFQFLSLDAEGDLVPTLERCFSDLFAKTIYDRSKYFDLEKRSLETALSLKTSTFSMAHDKEIFARALSNKLVNGATFSQDIDLQDYNSSSNSKLSQINNFLKSHLERDKRPTYSDVPFQNLANGGDVNNSYSGTSATGFSLQGIDGMLKCAIESIARIMELVPSKANEYTYEIVETVLMGTIGSYVEAGLEVAYTEMTEQDISKCSDVNLSYLEYVSKASEMLSLISASVKTVVLPLFVNAPDIKKGIISLTNHYIKKCELLINIMIEETIHGYSQRFAFSLSKQKKKDFLPKAQDILDQDTLPASEIVKDLRNLYSQVSLFLKNENLTSFLRQVGIILYRFLLEHYKKFQVSSVGGIIVTKDIIGIQTAVEEWSVEEILGDFATLRELANLFTVQPEELSSLTSEGRLALVDRSTISAYVAKREDFNQDSFVSKFKMHLS</sequence>
<evidence type="ECO:0000256" key="2">
    <source>
        <dbReference type="ARBA" id="ARBA00022448"/>
    </source>
</evidence>
<dbReference type="Pfam" id="PF20667">
    <property type="entry name" value="Sec10_N"/>
    <property type="match status" value="1"/>
</dbReference>
<dbReference type="PANTHER" id="PTHR12100:SF0">
    <property type="entry name" value="EXOCYST COMPLEX COMPONENT 5"/>
    <property type="match status" value="1"/>
</dbReference>
<evidence type="ECO:0000256" key="1">
    <source>
        <dbReference type="ARBA" id="ARBA00006572"/>
    </source>
</evidence>
<dbReference type="InterPro" id="IPR048625">
    <property type="entry name" value="Sec10_N"/>
</dbReference>
<comment type="similarity">
    <text evidence="1">Belongs to the SEC10 family.</text>
</comment>
<accession>A0A0P1KT23</accession>
<feature type="domain" description="Exocyst complex component Sec10-like alpha-helical bundle" evidence="6">
    <location>
        <begin position="178"/>
        <end position="805"/>
    </location>
</feature>
<evidence type="ECO:0000256" key="5">
    <source>
        <dbReference type="SAM" id="Coils"/>
    </source>
</evidence>
<feature type="coiled-coil region" evidence="5">
    <location>
        <begin position="65"/>
        <end position="92"/>
    </location>
</feature>
<gene>
    <name evidence="8" type="ORF">LAQU0_S04e08526g</name>
</gene>
<dbReference type="GO" id="GO:0000145">
    <property type="term" value="C:exocyst"/>
    <property type="evidence" value="ECO:0007669"/>
    <property type="project" value="TreeGrafter"/>
</dbReference>
<evidence type="ECO:0000259" key="7">
    <source>
        <dbReference type="Pfam" id="PF20667"/>
    </source>
</evidence>
<keyword evidence="4 5" id="KW-0175">Coiled coil</keyword>
<dbReference type="InterPro" id="IPR048627">
    <property type="entry name" value="Sec10_HB"/>
</dbReference>
<dbReference type="Proteomes" id="UP000236544">
    <property type="component" value="Unassembled WGS sequence"/>
</dbReference>
<reference evidence="9" key="1">
    <citation type="submission" date="2015-10" db="EMBL/GenBank/DDBJ databases">
        <authorList>
            <person name="Devillers H."/>
        </authorList>
    </citation>
    <scope>NUCLEOTIDE SEQUENCE [LARGE SCALE GENOMIC DNA]</scope>
</reference>
<evidence type="ECO:0000259" key="6">
    <source>
        <dbReference type="Pfam" id="PF07393"/>
    </source>
</evidence>
<dbReference type="OrthoDB" id="125856at2759"/>
<dbReference type="GO" id="GO:0006887">
    <property type="term" value="P:exocytosis"/>
    <property type="evidence" value="ECO:0007669"/>
    <property type="project" value="UniProtKB-KW"/>
</dbReference>
<keyword evidence="3" id="KW-0268">Exocytosis</keyword>
<dbReference type="AlphaFoldDB" id="A0A0P1KT23"/>
<evidence type="ECO:0000313" key="8">
    <source>
        <dbReference type="EMBL" id="CUS22114.1"/>
    </source>
</evidence>
<feature type="domain" description="Exocyst complex component Sec10 N-terminal" evidence="7">
    <location>
        <begin position="54"/>
        <end position="167"/>
    </location>
</feature>
<protein>
    <submittedName>
        <fullName evidence="8">LAQU0S04e08526g1_1</fullName>
    </submittedName>
</protein>
<keyword evidence="2" id="KW-0813">Transport</keyword>